<proteinExistence type="predicted"/>
<sequence length="209" mass="24448">MLTNDRRLIAYDGHAQTDLSWNDLFAGRRILLCSAIRFGCSRQYYKKLQIDAELYKLLGIDQVYLVTGVQFSQIILNHTCPLTSLYDKDHQLIEMLKTVRNKTHQDTAFLSHYWAFQALFNNGELEHFNDQPTENYLKNMLIDRAVPDGKAASVISRLLVGKEDQFWTPPFLRRLNPTIDSALNLTRTIFYYRLFQNTKLKQHLLDTTQ</sequence>
<name>A0A6J7WK52_9CAUD</name>
<accession>A0A6J7WK52</accession>
<organism evidence="1">
    <name type="scientific">uncultured Caudovirales phage</name>
    <dbReference type="NCBI Taxonomy" id="2100421"/>
    <lineage>
        <taxon>Viruses</taxon>
        <taxon>Duplodnaviria</taxon>
        <taxon>Heunggongvirae</taxon>
        <taxon>Uroviricota</taxon>
        <taxon>Caudoviricetes</taxon>
        <taxon>Peduoviridae</taxon>
        <taxon>Maltschvirus</taxon>
        <taxon>Maltschvirus maltsch</taxon>
    </lineage>
</organism>
<gene>
    <name evidence="1" type="ORF">UFOVP190_162</name>
</gene>
<dbReference type="EMBL" id="LR798243">
    <property type="protein sequence ID" value="CAB5214554.1"/>
    <property type="molecule type" value="Genomic_DNA"/>
</dbReference>
<evidence type="ECO:0000313" key="1">
    <source>
        <dbReference type="EMBL" id="CAB5214554.1"/>
    </source>
</evidence>
<reference evidence="1" key="1">
    <citation type="submission" date="2020-05" db="EMBL/GenBank/DDBJ databases">
        <authorList>
            <person name="Chiriac C."/>
            <person name="Salcher M."/>
            <person name="Ghai R."/>
            <person name="Kavagutti S V."/>
        </authorList>
    </citation>
    <scope>NUCLEOTIDE SEQUENCE</scope>
</reference>
<protein>
    <submittedName>
        <fullName evidence="1">Uncharacterized protein</fullName>
    </submittedName>
</protein>